<evidence type="ECO:0000313" key="2">
    <source>
        <dbReference type="EMBL" id="SFC51399.1"/>
    </source>
</evidence>
<evidence type="ECO:0000313" key="3">
    <source>
        <dbReference type="Proteomes" id="UP000199672"/>
    </source>
</evidence>
<evidence type="ECO:0000256" key="1">
    <source>
        <dbReference type="SAM" id="Phobius"/>
    </source>
</evidence>
<protein>
    <recommendedName>
        <fullName evidence="4">YcxB-like protein</fullName>
    </recommendedName>
</protein>
<dbReference type="STRING" id="739143.SAMN05216297_10187"/>
<proteinExistence type="predicted"/>
<dbReference type="EMBL" id="FOMH01000001">
    <property type="protein sequence ID" value="SFC51399.1"/>
    <property type="molecule type" value="Genomic_DNA"/>
</dbReference>
<name>A0A1I1JRV1_9FLAO</name>
<keyword evidence="1" id="KW-1133">Transmembrane helix</keyword>
<sequence length="183" mass="21953">MVENITFIFNSKVALDMLLYNASKSEQFRKSRKTSRFIFISIILLISLLFIKFNLLISVCFMALGVISFIVFPQYLGYYYKKHFSKIIKTEDYKNRIDQSFNISFNNEFIEVKNNHIQAKHNVGNFEYISETNEYFFIKLKAGDFLAYPKEQINDFDTLKTYFKNICTKNKIEYKNEYGWKWK</sequence>
<feature type="transmembrane region" description="Helical" evidence="1">
    <location>
        <begin position="37"/>
        <end position="55"/>
    </location>
</feature>
<keyword evidence="1" id="KW-0472">Membrane</keyword>
<gene>
    <name evidence="2" type="ORF">SAMN05216297_10187</name>
</gene>
<keyword evidence="1" id="KW-0812">Transmembrane</keyword>
<dbReference type="AlphaFoldDB" id="A0A1I1JRV1"/>
<keyword evidence="3" id="KW-1185">Reference proteome</keyword>
<feature type="transmembrane region" description="Helical" evidence="1">
    <location>
        <begin position="61"/>
        <end position="80"/>
    </location>
</feature>
<organism evidence="2 3">
    <name type="scientific">Flavobacterium phragmitis</name>
    <dbReference type="NCBI Taxonomy" id="739143"/>
    <lineage>
        <taxon>Bacteria</taxon>
        <taxon>Pseudomonadati</taxon>
        <taxon>Bacteroidota</taxon>
        <taxon>Flavobacteriia</taxon>
        <taxon>Flavobacteriales</taxon>
        <taxon>Flavobacteriaceae</taxon>
        <taxon>Flavobacterium</taxon>
    </lineage>
</organism>
<evidence type="ECO:0008006" key="4">
    <source>
        <dbReference type="Google" id="ProtNLM"/>
    </source>
</evidence>
<accession>A0A1I1JRV1</accession>
<dbReference type="Proteomes" id="UP000199672">
    <property type="component" value="Unassembled WGS sequence"/>
</dbReference>
<reference evidence="3" key="1">
    <citation type="submission" date="2016-10" db="EMBL/GenBank/DDBJ databases">
        <authorList>
            <person name="Varghese N."/>
            <person name="Submissions S."/>
        </authorList>
    </citation>
    <scope>NUCLEOTIDE SEQUENCE [LARGE SCALE GENOMIC DNA]</scope>
    <source>
        <strain evidence="3">CGMCC 1.10370</strain>
    </source>
</reference>